<reference evidence="2" key="1">
    <citation type="submission" date="2016-10" db="EMBL/GenBank/DDBJ databases">
        <authorList>
            <person name="Varghese N."/>
            <person name="Submissions S."/>
        </authorList>
    </citation>
    <scope>NUCLEOTIDE SEQUENCE [LARGE SCALE GENOMIC DNA]</scope>
    <source>
        <strain evidence="2">NLAE-zl-G277</strain>
    </source>
</reference>
<dbReference type="AlphaFoldDB" id="A0A1I0KAP3"/>
<accession>A0A1I0KAP3</accession>
<gene>
    <name evidence="1" type="ORF">SAMN05216313_15322</name>
</gene>
<protein>
    <submittedName>
        <fullName evidence="1">Uncharacterized protein</fullName>
    </submittedName>
</protein>
<name>A0A1I0KAP3_9FIRM</name>
<dbReference type="EMBL" id="FOIM01000053">
    <property type="protein sequence ID" value="SEU20156.1"/>
    <property type="molecule type" value="Genomic_DNA"/>
</dbReference>
<proteinExistence type="predicted"/>
<organism evidence="1 2">
    <name type="scientific">Enterocloster lavalensis</name>
    <dbReference type="NCBI Taxonomy" id="460384"/>
    <lineage>
        <taxon>Bacteria</taxon>
        <taxon>Bacillati</taxon>
        <taxon>Bacillota</taxon>
        <taxon>Clostridia</taxon>
        <taxon>Lachnospirales</taxon>
        <taxon>Lachnospiraceae</taxon>
        <taxon>Enterocloster</taxon>
    </lineage>
</organism>
<dbReference type="STRING" id="460384.SAMN05216313_15322"/>
<evidence type="ECO:0000313" key="2">
    <source>
        <dbReference type="Proteomes" id="UP000198508"/>
    </source>
</evidence>
<dbReference type="Proteomes" id="UP000198508">
    <property type="component" value="Unassembled WGS sequence"/>
</dbReference>
<dbReference type="RefSeq" id="WP_092371639.1">
    <property type="nucleotide sequence ID" value="NZ_FOIM01000053.1"/>
</dbReference>
<sequence length="98" mass="11011">MKKYDITDKLTFDGNPALVIKGKELEVNADAPTMLKVMNFFGSDGVEIEQINQAYELIFPEKSRKEIEKMKLSVKDWMTVVQEAVGLVVGESDGRGEQ</sequence>
<keyword evidence="2" id="KW-1185">Reference proteome</keyword>
<evidence type="ECO:0000313" key="1">
    <source>
        <dbReference type="EMBL" id="SEU20156.1"/>
    </source>
</evidence>